<dbReference type="CDD" id="cd06222">
    <property type="entry name" value="RNase_H_like"/>
    <property type="match status" value="1"/>
</dbReference>
<dbReference type="Gramene" id="C.cajan_20413.t">
    <property type="protein sequence ID" value="C.cajan_20413.t.cds1"/>
    <property type="gene ID" value="C.cajan_20413"/>
</dbReference>
<dbReference type="InterPro" id="IPR044730">
    <property type="entry name" value="RNase_H-like_dom_plant"/>
</dbReference>
<sequence>MSSLFRTLWAPQERVAQQERLVTCLQASQRQVTVHVDGSALGSPGPAGYGGLCRDSFGRWLMGFYGDAGVAYNLKVELLAILHGMKLT</sequence>
<keyword evidence="3" id="KW-1185">Reference proteome</keyword>
<dbReference type="GO" id="GO:0004523">
    <property type="term" value="F:RNA-DNA hybrid ribonuclease activity"/>
    <property type="evidence" value="ECO:0007669"/>
    <property type="project" value="InterPro"/>
</dbReference>
<dbReference type="InterPro" id="IPR002156">
    <property type="entry name" value="RNaseH_domain"/>
</dbReference>
<dbReference type="PANTHER" id="PTHR47723">
    <property type="entry name" value="OS05G0353850 PROTEIN"/>
    <property type="match status" value="1"/>
</dbReference>
<dbReference type="PROSITE" id="PS50879">
    <property type="entry name" value="RNASE_H_1"/>
    <property type="match status" value="1"/>
</dbReference>
<dbReference type="GO" id="GO:0003676">
    <property type="term" value="F:nucleic acid binding"/>
    <property type="evidence" value="ECO:0007669"/>
    <property type="project" value="InterPro"/>
</dbReference>
<dbReference type="InterPro" id="IPR053151">
    <property type="entry name" value="RNase_H-like"/>
</dbReference>
<evidence type="ECO:0000313" key="3">
    <source>
        <dbReference type="Proteomes" id="UP000075243"/>
    </source>
</evidence>
<accession>A0A151UBR8</accession>
<proteinExistence type="predicted"/>
<dbReference type="InterPro" id="IPR036397">
    <property type="entry name" value="RNaseH_sf"/>
</dbReference>
<dbReference type="EMBL" id="CM003603">
    <property type="protein sequence ID" value="KYP76766.1"/>
    <property type="molecule type" value="Genomic_DNA"/>
</dbReference>
<dbReference type="Proteomes" id="UP000075243">
    <property type="component" value="Chromosome 1"/>
</dbReference>
<name>A0A151UBR8_CAJCA</name>
<protein>
    <recommendedName>
        <fullName evidence="1">RNase H type-1 domain-containing protein</fullName>
    </recommendedName>
</protein>
<dbReference type="Gene3D" id="3.30.420.10">
    <property type="entry name" value="Ribonuclease H-like superfamily/Ribonuclease H"/>
    <property type="match status" value="1"/>
</dbReference>
<reference evidence="2 3" key="1">
    <citation type="journal article" date="2012" name="Nat. Biotechnol.">
        <title>Draft genome sequence of pigeonpea (Cajanus cajan), an orphan legume crop of resource-poor farmers.</title>
        <authorList>
            <person name="Varshney R.K."/>
            <person name="Chen W."/>
            <person name="Li Y."/>
            <person name="Bharti A.K."/>
            <person name="Saxena R.K."/>
            <person name="Schlueter J.A."/>
            <person name="Donoghue M.T."/>
            <person name="Azam S."/>
            <person name="Fan G."/>
            <person name="Whaley A.M."/>
            <person name="Farmer A.D."/>
            <person name="Sheridan J."/>
            <person name="Iwata A."/>
            <person name="Tuteja R."/>
            <person name="Penmetsa R.V."/>
            <person name="Wu W."/>
            <person name="Upadhyaya H.D."/>
            <person name="Yang S.P."/>
            <person name="Shah T."/>
            <person name="Saxena K.B."/>
            <person name="Michael T."/>
            <person name="McCombie W.R."/>
            <person name="Yang B."/>
            <person name="Zhang G."/>
            <person name="Yang H."/>
            <person name="Wang J."/>
            <person name="Spillane C."/>
            <person name="Cook D.R."/>
            <person name="May G.D."/>
            <person name="Xu X."/>
            <person name="Jackson S.A."/>
        </authorList>
    </citation>
    <scope>NUCLEOTIDE SEQUENCE [LARGE SCALE GENOMIC DNA]</scope>
    <source>
        <strain evidence="3">cv. Asha</strain>
    </source>
</reference>
<gene>
    <name evidence="2" type="ORF">KK1_021019</name>
</gene>
<dbReference type="PANTHER" id="PTHR47723:SF19">
    <property type="entry name" value="POLYNUCLEOTIDYL TRANSFERASE, RIBONUCLEASE H-LIKE SUPERFAMILY PROTEIN"/>
    <property type="match status" value="1"/>
</dbReference>
<evidence type="ECO:0000259" key="1">
    <source>
        <dbReference type="PROSITE" id="PS50879"/>
    </source>
</evidence>
<dbReference type="InterPro" id="IPR012337">
    <property type="entry name" value="RNaseH-like_sf"/>
</dbReference>
<organism evidence="2 3">
    <name type="scientific">Cajanus cajan</name>
    <name type="common">Pigeon pea</name>
    <name type="synonym">Cajanus indicus</name>
    <dbReference type="NCBI Taxonomy" id="3821"/>
    <lineage>
        <taxon>Eukaryota</taxon>
        <taxon>Viridiplantae</taxon>
        <taxon>Streptophyta</taxon>
        <taxon>Embryophyta</taxon>
        <taxon>Tracheophyta</taxon>
        <taxon>Spermatophyta</taxon>
        <taxon>Magnoliopsida</taxon>
        <taxon>eudicotyledons</taxon>
        <taxon>Gunneridae</taxon>
        <taxon>Pentapetalae</taxon>
        <taxon>rosids</taxon>
        <taxon>fabids</taxon>
        <taxon>Fabales</taxon>
        <taxon>Fabaceae</taxon>
        <taxon>Papilionoideae</taxon>
        <taxon>50 kb inversion clade</taxon>
        <taxon>NPAAA clade</taxon>
        <taxon>indigoferoid/millettioid clade</taxon>
        <taxon>Phaseoleae</taxon>
        <taxon>Cajanus</taxon>
    </lineage>
</organism>
<dbReference type="SUPFAM" id="SSF53098">
    <property type="entry name" value="Ribonuclease H-like"/>
    <property type="match status" value="1"/>
</dbReference>
<dbReference type="AlphaFoldDB" id="A0A151UBR8"/>
<feature type="domain" description="RNase H type-1" evidence="1">
    <location>
        <begin position="28"/>
        <end position="88"/>
    </location>
</feature>
<evidence type="ECO:0000313" key="2">
    <source>
        <dbReference type="EMBL" id="KYP76766.1"/>
    </source>
</evidence>